<dbReference type="Proteomes" id="UP000827976">
    <property type="component" value="Chromosome 15"/>
</dbReference>
<sequence length="1179" mass="131500">MEPLQTVSSPISPLRPKSFTDARCRTSPIPQISISGRENIPPTHPNVPIDQRTSPSSRKKIPSIEAPTVRENPRSDAPGVGSPDSSVKVVVRIRPVSGHGKTEDHIVKKVSSDSLSVGDRKFTFTSVLGPESSQEDVFNLIGVPLVQSSLAGYNASIVSYGQTGTGKTFTMWGPQSAMVDAHSISSYQGIVPRIFQMLFAEISKKQKCLEENNISYQCRCSFLEIYNEQIIDLLNPSQRNLQIHDDAKSGFYVENLTDEYVNNIDDVTQILITGLSNRKVGATSVHSKSSRSHIIFTCTLESWCKGTQSKNFSSSKMSKISLVDLAGLDKHKPDGVGERTEDGRDVKQSLAKLGKLINILSGVARAGEDQKIPYMDSPLTHLLKDTLGGNAKATYLCSISPDKRDKAGTLSTLRFGELAKEIQNKAVINEISDDDFSGLSDQIRQLKEELIKEKSSWGNSLRTNRGHFEAQNARESLNQLRVSLNRSLILPRIDNVDSEEEIDVDMEDVRELCDQLQNAHSSSEDDSAVIVETVDGSTAEEILVTKTDLEDDVGIFVGEDKFEELDCETSVSDLPGYDGNAKGGLRIPAGDDHVQKSPEKYMLSIIPGKQFRVLHDPTLSESPKIDKNSKNGVVNSFDISGGSTKSLRNFESNSLRASLRSSKVSPTESLAASLHRGLKIIDYHQQNSASRKPFLGLSFEQFVSKSHQTVDMSDASVQTSLENGGTAAAFLCLSCRKMNVYSGNLQHENLDMKIVPVKEAGGAPEISEKQMLQDKLNVPADVSTREMELEALCAEQADKIKQLKCLVDWCKDRHEQCSNLNENQGVKILCLEGPADGAVYRKEELVPSDELVLMNRHLKNETEVSMGKYCSSKTSIDFGEREDLIKEIQTLKDQLKSYANTCRDDVIDYRGDSSLLEQIRKATTAEKTEDELERERQRWTESESRWICLTEELRVDLELYRQRAEKSELELSKEKRCSAELDDALHRAILGHSRIVEEYVELQEKHGIVLERYRKVMEGIAEVKKAAKKAGARGTGSAFTEALAAELSTLRVERERERTRLKAENKGLKIQLRDTAEAVHAAGELLVRLREAEEAVSATEEKYERAQQDNEKMRKQVEKLKRKHAMEMVTMKHYLAESRLPESALEPLYQHDSESLGQTSAPEPEDDHSWRAAFRPSYQ</sequence>
<dbReference type="EMBL" id="CM037025">
    <property type="protein sequence ID" value="KAH7660555.1"/>
    <property type="molecule type" value="Genomic_DNA"/>
</dbReference>
<gene>
    <name evidence="1" type="ORF">IHE45_15G000200</name>
</gene>
<dbReference type="EC" id="5.6.1.3" evidence="1"/>
<reference evidence="2" key="1">
    <citation type="journal article" date="2022" name="Nat. Commun.">
        <title>Chromosome evolution and the genetic basis of agronomically important traits in greater yam.</title>
        <authorList>
            <person name="Bredeson J.V."/>
            <person name="Lyons J.B."/>
            <person name="Oniyinde I.O."/>
            <person name="Okereke N.R."/>
            <person name="Kolade O."/>
            <person name="Nnabue I."/>
            <person name="Nwadili C.O."/>
            <person name="Hribova E."/>
            <person name="Parker M."/>
            <person name="Nwogha J."/>
            <person name="Shu S."/>
            <person name="Carlson J."/>
            <person name="Kariba R."/>
            <person name="Muthemba S."/>
            <person name="Knop K."/>
            <person name="Barton G.J."/>
            <person name="Sherwood A.V."/>
            <person name="Lopez-Montes A."/>
            <person name="Asiedu R."/>
            <person name="Jamnadass R."/>
            <person name="Muchugi A."/>
            <person name="Goodstein D."/>
            <person name="Egesi C.N."/>
            <person name="Featherston J."/>
            <person name="Asfaw A."/>
            <person name="Simpson G.G."/>
            <person name="Dolezel J."/>
            <person name="Hendre P.S."/>
            <person name="Van Deynze A."/>
            <person name="Kumar P.L."/>
            <person name="Obidiegwu J.E."/>
            <person name="Bhattacharjee R."/>
            <person name="Rokhsar D.S."/>
        </authorList>
    </citation>
    <scope>NUCLEOTIDE SEQUENCE [LARGE SCALE GENOMIC DNA]</scope>
    <source>
        <strain evidence="2">cv. TDa95/00328</strain>
    </source>
</reference>
<name>A0ACB7UJF9_DIOAL</name>
<keyword evidence="1" id="KW-0413">Isomerase</keyword>
<comment type="caution">
    <text evidence="1">The sequence shown here is derived from an EMBL/GenBank/DDBJ whole genome shotgun (WGS) entry which is preliminary data.</text>
</comment>
<accession>A0ACB7UJF9</accession>
<proteinExistence type="predicted"/>
<organism evidence="1 2">
    <name type="scientific">Dioscorea alata</name>
    <name type="common">Purple yam</name>
    <dbReference type="NCBI Taxonomy" id="55571"/>
    <lineage>
        <taxon>Eukaryota</taxon>
        <taxon>Viridiplantae</taxon>
        <taxon>Streptophyta</taxon>
        <taxon>Embryophyta</taxon>
        <taxon>Tracheophyta</taxon>
        <taxon>Spermatophyta</taxon>
        <taxon>Magnoliopsida</taxon>
        <taxon>Liliopsida</taxon>
        <taxon>Dioscoreales</taxon>
        <taxon>Dioscoreaceae</taxon>
        <taxon>Dioscorea</taxon>
    </lineage>
</organism>
<evidence type="ECO:0000313" key="2">
    <source>
        <dbReference type="Proteomes" id="UP000827976"/>
    </source>
</evidence>
<evidence type="ECO:0000313" key="1">
    <source>
        <dbReference type="EMBL" id="KAH7660555.1"/>
    </source>
</evidence>
<protein>
    <submittedName>
        <fullName evidence="1">Plus-end-directed kinesin ATPase protein</fullName>
        <ecNumber evidence="1">5.6.1.3</ecNumber>
    </submittedName>
</protein>
<keyword evidence="2" id="KW-1185">Reference proteome</keyword>